<evidence type="ECO:0000256" key="1">
    <source>
        <dbReference type="ARBA" id="ARBA00004162"/>
    </source>
</evidence>
<evidence type="ECO:0000256" key="9">
    <source>
        <dbReference type="HAMAP-Rule" id="MF_00236"/>
    </source>
</evidence>
<dbReference type="PANTHER" id="PTHR42982:SF1">
    <property type="entry name" value="SEC-INDEPENDENT PROTEIN TRANSLOCASE PROTEIN TATA"/>
    <property type="match status" value="1"/>
</dbReference>
<evidence type="ECO:0000313" key="12">
    <source>
        <dbReference type="Proteomes" id="UP001611383"/>
    </source>
</evidence>
<evidence type="ECO:0000256" key="8">
    <source>
        <dbReference type="ARBA" id="ARBA00023136"/>
    </source>
</evidence>
<keyword evidence="5 9" id="KW-0653">Protein transport</keyword>
<sequence>MGLKMSEILLIMGVLLLLFGGSRLPQLGSALGSAIRNFKRGFGGEESAADDKKQPGSLASSTTVEKDVGARTGSQQS</sequence>
<dbReference type="Proteomes" id="UP001611383">
    <property type="component" value="Chromosome"/>
</dbReference>
<reference evidence="11 12" key="1">
    <citation type="submission" date="2019-08" db="EMBL/GenBank/DDBJ databases">
        <title>Archangium and Cystobacter genomes.</title>
        <authorList>
            <person name="Chen I.-C.K."/>
            <person name="Wielgoss S."/>
        </authorList>
    </citation>
    <scope>NUCLEOTIDE SEQUENCE [LARGE SCALE GENOMIC DNA]</scope>
    <source>
        <strain evidence="11 12">Cbm 6</strain>
    </source>
</reference>
<feature type="region of interest" description="Disordered" evidence="10">
    <location>
        <begin position="44"/>
        <end position="77"/>
    </location>
</feature>
<evidence type="ECO:0000256" key="2">
    <source>
        <dbReference type="ARBA" id="ARBA00022448"/>
    </source>
</evidence>
<gene>
    <name evidence="9" type="primary">tatA</name>
    <name evidence="11" type="ORF">F0U60_34860</name>
</gene>
<keyword evidence="2 9" id="KW-0813">Transport</keyword>
<keyword evidence="4 9" id="KW-0812">Transmembrane</keyword>
<evidence type="ECO:0000313" key="11">
    <source>
        <dbReference type="EMBL" id="WNG48723.1"/>
    </source>
</evidence>
<keyword evidence="7 9" id="KW-0811">Translocation</keyword>
<comment type="similarity">
    <text evidence="9">Belongs to the TatA/E family.</text>
</comment>
<comment type="subcellular location">
    <subcellularLocation>
        <location evidence="1 9">Cell membrane</location>
        <topology evidence="1 9">Single-pass membrane protein</topology>
    </subcellularLocation>
</comment>
<evidence type="ECO:0000256" key="10">
    <source>
        <dbReference type="SAM" id="MobiDB-lite"/>
    </source>
</evidence>
<dbReference type="Pfam" id="PF02416">
    <property type="entry name" value="TatA_B_E"/>
    <property type="match status" value="1"/>
</dbReference>
<dbReference type="HAMAP" id="MF_00236">
    <property type="entry name" value="TatA_E"/>
    <property type="match status" value="1"/>
</dbReference>
<dbReference type="InterPro" id="IPR006312">
    <property type="entry name" value="TatA/E"/>
</dbReference>
<dbReference type="EMBL" id="CP043494">
    <property type="protein sequence ID" value="WNG48723.1"/>
    <property type="molecule type" value="Genomic_DNA"/>
</dbReference>
<comment type="function">
    <text evidence="9">Part of the twin-arginine translocation (Tat) system that transports large folded proteins containing a characteristic twin-arginine motif in their signal peptide across membranes. TatA could form the protein-conducting channel of the Tat system.</text>
</comment>
<dbReference type="Gene3D" id="1.20.5.3310">
    <property type="match status" value="1"/>
</dbReference>
<evidence type="ECO:0000256" key="4">
    <source>
        <dbReference type="ARBA" id="ARBA00022692"/>
    </source>
</evidence>
<dbReference type="PANTHER" id="PTHR42982">
    <property type="entry name" value="SEC-INDEPENDENT PROTEIN TRANSLOCASE PROTEIN TATA"/>
    <property type="match status" value="1"/>
</dbReference>
<name>A0ABY9X005_9BACT</name>
<keyword evidence="8 9" id="KW-0472">Membrane</keyword>
<dbReference type="RefSeq" id="WP_395806376.1">
    <property type="nucleotide sequence ID" value="NZ_CP043494.1"/>
</dbReference>
<comment type="subunit">
    <text evidence="9">Forms a complex with TatC.</text>
</comment>
<keyword evidence="3 9" id="KW-1003">Cell membrane</keyword>
<keyword evidence="12" id="KW-1185">Reference proteome</keyword>
<evidence type="ECO:0000256" key="7">
    <source>
        <dbReference type="ARBA" id="ARBA00023010"/>
    </source>
</evidence>
<evidence type="ECO:0000256" key="6">
    <source>
        <dbReference type="ARBA" id="ARBA00022989"/>
    </source>
</evidence>
<dbReference type="InterPro" id="IPR003369">
    <property type="entry name" value="TatA/B/E"/>
</dbReference>
<organism evidence="11 12">
    <name type="scientific">Archangium minus</name>
    <dbReference type="NCBI Taxonomy" id="83450"/>
    <lineage>
        <taxon>Bacteria</taxon>
        <taxon>Pseudomonadati</taxon>
        <taxon>Myxococcota</taxon>
        <taxon>Myxococcia</taxon>
        <taxon>Myxococcales</taxon>
        <taxon>Cystobacterineae</taxon>
        <taxon>Archangiaceae</taxon>
        <taxon>Archangium</taxon>
    </lineage>
</organism>
<protein>
    <recommendedName>
        <fullName evidence="9">Sec-independent protein translocase protein TatA</fullName>
    </recommendedName>
</protein>
<evidence type="ECO:0000256" key="3">
    <source>
        <dbReference type="ARBA" id="ARBA00022475"/>
    </source>
</evidence>
<proteinExistence type="inferred from homology"/>
<evidence type="ECO:0000256" key="5">
    <source>
        <dbReference type="ARBA" id="ARBA00022927"/>
    </source>
</evidence>
<accession>A0ABY9X005</accession>
<keyword evidence="6 9" id="KW-1133">Transmembrane helix</keyword>